<proteinExistence type="predicted"/>
<comment type="caution">
    <text evidence="1">The sequence shown here is derived from an EMBL/GenBank/DDBJ whole genome shotgun (WGS) entry which is preliminary data.</text>
</comment>
<name>A0A7J7KAA2_BUGNE</name>
<keyword evidence="2" id="KW-1185">Reference proteome</keyword>
<accession>A0A7J7KAA2</accession>
<evidence type="ECO:0000313" key="1">
    <source>
        <dbReference type="EMBL" id="KAF6035105.1"/>
    </source>
</evidence>
<dbReference type="EMBL" id="VXIV02000934">
    <property type="protein sequence ID" value="KAF6035105.1"/>
    <property type="molecule type" value="Genomic_DNA"/>
</dbReference>
<protein>
    <submittedName>
        <fullName evidence="1">Uncharacterized protein</fullName>
    </submittedName>
</protein>
<dbReference type="AlphaFoldDB" id="A0A7J7KAA2"/>
<reference evidence="1" key="1">
    <citation type="submission" date="2020-06" db="EMBL/GenBank/DDBJ databases">
        <title>Draft genome of Bugula neritina, a colonial animal packing powerful symbionts and potential medicines.</title>
        <authorList>
            <person name="Rayko M."/>
        </authorList>
    </citation>
    <scope>NUCLEOTIDE SEQUENCE [LARGE SCALE GENOMIC DNA]</scope>
    <source>
        <strain evidence="1">Kwan_BN1</strain>
    </source>
</reference>
<organism evidence="1 2">
    <name type="scientific">Bugula neritina</name>
    <name type="common">Brown bryozoan</name>
    <name type="synonym">Sertularia neritina</name>
    <dbReference type="NCBI Taxonomy" id="10212"/>
    <lineage>
        <taxon>Eukaryota</taxon>
        <taxon>Metazoa</taxon>
        <taxon>Spiralia</taxon>
        <taxon>Lophotrochozoa</taxon>
        <taxon>Bryozoa</taxon>
        <taxon>Gymnolaemata</taxon>
        <taxon>Cheilostomatida</taxon>
        <taxon>Flustrina</taxon>
        <taxon>Buguloidea</taxon>
        <taxon>Bugulidae</taxon>
        <taxon>Bugula</taxon>
    </lineage>
</organism>
<evidence type="ECO:0000313" key="2">
    <source>
        <dbReference type="Proteomes" id="UP000593567"/>
    </source>
</evidence>
<sequence>MYAILTLIPVSTDSDSFLCCIQLTELTSLEGGMVGFTSVSLQTLQTGLHPGPFGLTSITFRQLGSGPGPQPISVQAYNLD</sequence>
<gene>
    <name evidence="1" type="ORF">EB796_006580</name>
</gene>
<dbReference type="Proteomes" id="UP000593567">
    <property type="component" value="Unassembled WGS sequence"/>
</dbReference>